<evidence type="ECO:0000313" key="9">
    <source>
        <dbReference type="Proteomes" id="UP000807785"/>
    </source>
</evidence>
<evidence type="ECO:0000313" key="8">
    <source>
        <dbReference type="EMBL" id="MBK6975420.1"/>
    </source>
</evidence>
<evidence type="ECO:0000256" key="5">
    <source>
        <dbReference type="RuleBase" id="RU003557"/>
    </source>
</evidence>
<evidence type="ECO:0000256" key="4">
    <source>
        <dbReference type="PIRSR" id="PIRSR000429-1"/>
    </source>
</evidence>
<feature type="active site" description="Proton acceptor" evidence="4">
    <location>
        <position position="382"/>
    </location>
</feature>
<dbReference type="Pfam" id="PF00108">
    <property type="entry name" value="Thiolase_N"/>
    <property type="match status" value="1"/>
</dbReference>
<comment type="caution">
    <text evidence="8">The sequence shown here is derived from an EMBL/GenBank/DDBJ whole genome shotgun (WGS) entry which is preliminary data.</text>
</comment>
<sequence length="396" mass="41153">MADKREVVFVSAVRTAIGDYGGTLKDFTPCDLGTRVVKEAIARGKVDVAQIGHLVFGNVIHTEARDMYVSRVAAVNAGMSKESCALTLNRLCGSGFQAIVTAANAIQLGDTDIAVAGGVESMSRSGYMMPAARWGVRMGDTKILDMMVGALTDPFETVHMGVTAENVAAKFGISREAQDAFAVESHKRAARATEAGHFKDQILPIEISTRKGPVQFVLDEHIRADASIEGMAKLKTAFKKEGGSVTPGNASGINDAAAAVVLMEASAAAKAGLKPLARLVSYAVAGVDPSIMGTGPIPAVQMALKRAGMKASDLDVIESNEAFAAQALCVLKELDLDPAKVNPNGGAVALGHPLGATGAILTVKCIYELMRTGKKNGLITMCIGGGQGIAGVIERL</sequence>
<gene>
    <name evidence="8" type="ORF">IPH26_21550</name>
</gene>
<dbReference type="PROSITE" id="PS00737">
    <property type="entry name" value="THIOLASE_2"/>
    <property type="match status" value="1"/>
</dbReference>
<dbReference type="Gene3D" id="3.40.47.10">
    <property type="match status" value="2"/>
</dbReference>
<dbReference type="PANTHER" id="PTHR18919:SF107">
    <property type="entry name" value="ACETYL-COA ACETYLTRANSFERASE, CYTOSOLIC"/>
    <property type="match status" value="1"/>
</dbReference>
<dbReference type="GO" id="GO:0003988">
    <property type="term" value="F:acetyl-CoA C-acyltransferase activity"/>
    <property type="evidence" value="ECO:0007669"/>
    <property type="project" value="UniProtKB-ARBA"/>
</dbReference>
<feature type="active site" description="Acyl-thioester intermediate" evidence="4">
    <location>
        <position position="92"/>
    </location>
</feature>
<dbReference type="SUPFAM" id="SSF53901">
    <property type="entry name" value="Thiolase-like"/>
    <property type="match status" value="2"/>
</dbReference>
<dbReference type="Proteomes" id="UP000807785">
    <property type="component" value="Unassembled WGS sequence"/>
</dbReference>
<accession>A0A9D7E2J7</accession>
<keyword evidence="3 5" id="KW-0012">Acyltransferase</keyword>
<organism evidence="8 9">
    <name type="scientific">Candidatus Methylophosphatis roskildensis</name>
    <dbReference type="NCBI Taxonomy" id="2899263"/>
    <lineage>
        <taxon>Bacteria</taxon>
        <taxon>Pseudomonadati</taxon>
        <taxon>Pseudomonadota</taxon>
        <taxon>Betaproteobacteria</taxon>
        <taxon>Nitrosomonadales</taxon>
        <taxon>Sterolibacteriaceae</taxon>
        <taxon>Candidatus Methylophosphatis</taxon>
    </lineage>
</organism>
<dbReference type="GO" id="GO:0044281">
    <property type="term" value="P:small molecule metabolic process"/>
    <property type="evidence" value="ECO:0007669"/>
    <property type="project" value="UniProtKB-ARBA"/>
</dbReference>
<dbReference type="InterPro" id="IPR020615">
    <property type="entry name" value="Thiolase_acyl_enz_int_AS"/>
</dbReference>
<dbReference type="PROSITE" id="PS00098">
    <property type="entry name" value="THIOLASE_1"/>
    <property type="match status" value="1"/>
</dbReference>
<dbReference type="PROSITE" id="PS00099">
    <property type="entry name" value="THIOLASE_3"/>
    <property type="match status" value="1"/>
</dbReference>
<dbReference type="CDD" id="cd00751">
    <property type="entry name" value="thiolase"/>
    <property type="match status" value="1"/>
</dbReference>
<dbReference type="PIRSF" id="PIRSF000429">
    <property type="entry name" value="Ac-CoA_Ac_transf"/>
    <property type="match status" value="1"/>
</dbReference>
<reference evidence="8" key="1">
    <citation type="submission" date="2020-10" db="EMBL/GenBank/DDBJ databases">
        <title>Connecting structure to function with the recovery of over 1000 high-quality activated sludge metagenome-assembled genomes encoding full-length rRNA genes using long-read sequencing.</title>
        <authorList>
            <person name="Singleton C.M."/>
            <person name="Petriglieri F."/>
            <person name="Kristensen J.M."/>
            <person name="Kirkegaard R.H."/>
            <person name="Michaelsen T.Y."/>
            <person name="Andersen M.H."/>
            <person name="Karst S.M."/>
            <person name="Dueholm M.S."/>
            <person name="Nielsen P.H."/>
            <person name="Albertsen M."/>
        </authorList>
    </citation>
    <scope>NUCLEOTIDE SEQUENCE</scope>
    <source>
        <strain evidence="8">Bjer_18-Q3-R1-45_BAT3C.347</strain>
    </source>
</reference>
<evidence type="ECO:0000259" key="7">
    <source>
        <dbReference type="Pfam" id="PF02803"/>
    </source>
</evidence>
<evidence type="ECO:0000256" key="1">
    <source>
        <dbReference type="ARBA" id="ARBA00010982"/>
    </source>
</evidence>
<dbReference type="PANTHER" id="PTHR18919">
    <property type="entry name" value="ACETYL-COA C-ACYLTRANSFERASE"/>
    <property type="match status" value="1"/>
</dbReference>
<keyword evidence="2 5" id="KW-0808">Transferase</keyword>
<dbReference type="InterPro" id="IPR016039">
    <property type="entry name" value="Thiolase-like"/>
</dbReference>
<name>A0A9D7E2J7_9PROT</name>
<dbReference type="EMBL" id="JADJEV010000005">
    <property type="protein sequence ID" value="MBK6975420.1"/>
    <property type="molecule type" value="Genomic_DNA"/>
</dbReference>
<evidence type="ECO:0000256" key="2">
    <source>
        <dbReference type="ARBA" id="ARBA00022679"/>
    </source>
</evidence>
<dbReference type="InterPro" id="IPR020617">
    <property type="entry name" value="Thiolase_C"/>
</dbReference>
<evidence type="ECO:0000259" key="6">
    <source>
        <dbReference type="Pfam" id="PF00108"/>
    </source>
</evidence>
<dbReference type="InterPro" id="IPR020616">
    <property type="entry name" value="Thiolase_N"/>
</dbReference>
<proteinExistence type="inferred from homology"/>
<feature type="domain" description="Thiolase N-terminal" evidence="6">
    <location>
        <begin position="7"/>
        <end position="265"/>
    </location>
</feature>
<dbReference type="AlphaFoldDB" id="A0A9D7E2J7"/>
<dbReference type="InterPro" id="IPR020610">
    <property type="entry name" value="Thiolase_AS"/>
</dbReference>
<protein>
    <submittedName>
        <fullName evidence="8">Acetyl-CoA C-acyltransferase family protein</fullName>
    </submittedName>
</protein>
<dbReference type="InterPro" id="IPR020613">
    <property type="entry name" value="Thiolase_CS"/>
</dbReference>
<dbReference type="Pfam" id="PF02803">
    <property type="entry name" value="Thiolase_C"/>
    <property type="match status" value="1"/>
</dbReference>
<evidence type="ECO:0000256" key="3">
    <source>
        <dbReference type="ARBA" id="ARBA00023315"/>
    </source>
</evidence>
<feature type="active site" description="Proton acceptor" evidence="4">
    <location>
        <position position="352"/>
    </location>
</feature>
<dbReference type="NCBIfam" id="NF006552">
    <property type="entry name" value="PRK09051.1"/>
    <property type="match status" value="1"/>
</dbReference>
<comment type="similarity">
    <text evidence="1 5">Belongs to the thiolase-like superfamily. Thiolase family.</text>
</comment>
<dbReference type="NCBIfam" id="TIGR01930">
    <property type="entry name" value="AcCoA-C-Actrans"/>
    <property type="match status" value="1"/>
</dbReference>
<dbReference type="FunFam" id="3.40.47.10:FF:000010">
    <property type="entry name" value="Acetyl-CoA acetyltransferase (Thiolase)"/>
    <property type="match status" value="1"/>
</dbReference>
<dbReference type="InterPro" id="IPR002155">
    <property type="entry name" value="Thiolase"/>
</dbReference>
<feature type="domain" description="Thiolase C-terminal" evidence="7">
    <location>
        <begin position="273"/>
        <end position="395"/>
    </location>
</feature>